<dbReference type="InParanoid" id="M1AV02"/>
<dbReference type="Pfam" id="PF03372">
    <property type="entry name" value="Exo_endo_phos"/>
    <property type="match status" value="1"/>
</dbReference>
<evidence type="ECO:0000313" key="3">
    <source>
        <dbReference type="Proteomes" id="UP000011115"/>
    </source>
</evidence>
<dbReference type="SUPFAM" id="SSF56219">
    <property type="entry name" value="DNase I-like"/>
    <property type="match status" value="1"/>
</dbReference>
<dbReference type="eggNOG" id="KOG1075">
    <property type="taxonomic scope" value="Eukaryota"/>
</dbReference>
<reference evidence="3" key="1">
    <citation type="journal article" date="2011" name="Nature">
        <title>Genome sequence and analysis of the tuber crop potato.</title>
        <authorList>
            <consortium name="The Potato Genome Sequencing Consortium"/>
        </authorList>
    </citation>
    <scope>NUCLEOTIDE SEQUENCE [LARGE SCALE GENOMIC DNA]</scope>
    <source>
        <strain evidence="3">cv. DM1-3 516 R44</strain>
    </source>
</reference>
<dbReference type="Proteomes" id="UP000011115">
    <property type="component" value="Unassembled WGS sequence"/>
</dbReference>
<dbReference type="AlphaFoldDB" id="M1AV02"/>
<dbReference type="InterPro" id="IPR036691">
    <property type="entry name" value="Endo/exonu/phosph_ase_sf"/>
</dbReference>
<dbReference type="OMA" id="TEECEDF"/>
<name>M1AV02_SOLTU</name>
<sequence length="254" mass="29713">MKALIWNIRSVRTQQAFQKLINLQKQSKCSIVSLMEPFQNCRHLQKYRRRLGMETSIANTNGKIWVFLDTGIQWEILMDTEQQITLKLCHQNSGKDFIATFVYAKCDERKRKELWDNLYFLASNMESPWMVGGDFNVIVSEDEKLGRLPVMTEECEDFAFCINSCGLCDVGFRGNPYTWWNGRAAEDRIFKRLDRVVFNIQYQNIFPQNEVDHLPKRGSDHAPLIISCGEETLNLIKPFRFLNSGLIMPLLRSW</sequence>
<dbReference type="PANTHER" id="PTHR33710">
    <property type="entry name" value="BNAC02G09200D PROTEIN"/>
    <property type="match status" value="1"/>
</dbReference>
<dbReference type="HOGENOM" id="CLU_091863_0_0_1"/>
<organism evidence="2 3">
    <name type="scientific">Solanum tuberosum</name>
    <name type="common">Potato</name>
    <dbReference type="NCBI Taxonomy" id="4113"/>
    <lineage>
        <taxon>Eukaryota</taxon>
        <taxon>Viridiplantae</taxon>
        <taxon>Streptophyta</taxon>
        <taxon>Embryophyta</taxon>
        <taxon>Tracheophyta</taxon>
        <taxon>Spermatophyta</taxon>
        <taxon>Magnoliopsida</taxon>
        <taxon>eudicotyledons</taxon>
        <taxon>Gunneridae</taxon>
        <taxon>Pentapetalae</taxon>
        <taxon>asterids</taxon>
        <taxon>lamiids</taxon>
        <taxon>Solanales</taxon>
        <taxon>Solanaceae</taxon>
        <taxon>Solanoideae</taxon>
        <taxon>Solaneae</taxon>
        <taxon>Solanum</taxon>
    </lineage>
</organism>
<dbReference type="PANTHER" id="PTHR33710:SF23">
    <property type="entry name" value="NON-LTR RETROELEMENT REVERSE TRANSCRIPTASE"/>
    <property type="match status" value="1"/>
</dbReference>
<dbReference type="EnsemblPlants" id="PGSC0003DMT400030953">
    <property type="protein sequence ID" value="PGSC0003DMT400030953"/>
    <property type="gene ID" value="PGSC0003DMG400011858"/>
</dbReference>
<dbReference type="GO" id="GO:0003824">
    <property type="term" value="F:catalytic activity"/>
    <property type="evidence" value="ECO:0007669"/>
    <property type="project" value="InterPro"/>
</dbReference>
<dbReference type="InterPro" id="IPR005135">
    <property type="entry name" value="Endo/exonuclease/phosphatase"/>
</dbReference>
<dbReference type="Gramene" id="PGSC0003DMT400030953">
    <property type="protein sequence ID" value="PGSC0003DMT400030953"/>
    <property type="gene ID" value="PGSC0003DMG400011858"/>
</dbReference>
<proteinExistence type="predicted"/>
<protein>
    <submittedName>
        <fullName evidence="2">Non-LTR retroelement reverse transcriptase</fullName>
    </submittedName>
</protein>
<keyword evidence="3" id="KW-1185">Reference proteome</keyword>
<evidence type="ECO:0000259" key="1">
    <source>
        <dbReference type="Pfam" id="PF03372"/>
    </source>
</evidence>
<dbReference type="Gene3D" id="3.60.10.10">
    <property type="entry name" value="Endonuclease/exonuclease/phosphatase"/>
    <property type="match status" value="1"/>
</dbReference>
<accession>M1AV02</accession>
<evidence type="ECO:0000313" key="2">
    <source>
        <dbReference type="EnsemblPlants" id="PGSC0003DMT400030953"/>
    </source>
</evidence>
<dbReference type="STRING" id="4113.M1AV02"/>
<feature type="domain" description="Endonuclease/exonuclease/phosphatase" evidence="1">
    <location>
        <begin position="6"/>
        <end position="221"/>
    </location>
</feature>
<reference evidence="2" key="2">
    <citation type="submission" date="2015-06" db="UniProtKB">
        <authorList>
            <consortium name="EnsemblPlants"/>
        </authorList>
    </citation>
    <scope>IDENTIFICATION</scope>
    <source>
        <strain evidence="2">DM1-3 516 R44</strain>
    </source>
</reference>
<dbReference type="PaxDb" id="4113-PGSC0003DMT400030953"/>